<dbReference type="GO" id="GO:0016887">
    <property type="term" value="F:ATP hydrolysis activity"/>
    <property type="evidence" value="ECO:0007669"/>
    <property type="project" value="InterPro"/>
</dbReference>
<feature type="domain" description="ABC transporter" evidence="10">
    <location>
        <begin position="480"/>
        <end position="714"/>
    </location>
</feature>
<dbReference type="AlphaFoldDB" id="A0A6M0RTB6"/>
<dbReference type="InterPro" id="IPR003593">
    <property type="entry name" value="AAA+_ATPase"/>
</dbReference>
<dbReference type="SUPFAM" id="SSF90123">
    <property type="entry name" value="ABC transporter transmembrane region"/>
    <property type="match status" value="1"/>
</dbReference>
<reference evidence="13 14" key="1">
    <citation type="journal article" date="2020" name="Microb. Ecol.">
        <title>Ecogenomics of the Marine Benthic Filamentous Cyanobacterium Adonisia.</title>
        <authorList>
            <person name="Walter J.M."/>
            <person name="Coutinho F.H."/>
            <person name="Leomil L."/>
            <person name="Hargreaves P.I."/>
            <person name="Campeao M.E."/>
            <person name="Vieira V.V."/>
            <person name="Silva B.S."/>
            <person name="Fistarol G.O."/>
            <person name="Salomon P.S."/>
            <person name="Sawabe T."/>
            <person name="Mino S."/>
            <person name="Hosokawa M."/>
            <person name="Miyashita H."/>
            <person name="Maruyama F."/>
            <person name="van Verk M.C."/>
            <person name="Dutilh B.E."/>
            <person name="Thompson C.C."/>
            <person name="Thompson F.L."/>
        </authorList>
    </citation>
    <scope>NUCLEOTIDE SEQUENCE [LARGE SCALE GENOMIC DNA]</scope>
    <source>
        <strain evidence="13 14">CCMR0081</strain>
    </source>
</reference>
<evidence type="ECO:0000256" key="3">
    <source>
        <dbReference type="ARBA" id="ARBA00022741"/>
    </source>
</evidence>
<dbReference type="Pfam" id="PF00005">
    <property type="entry name" value="ABC_tran"/>
    <property type="match status" value="1"/>
</dbReference>
<evidence type="ECO:0000256" key="5">
    <source>
        <dbReference type="ARBA" id="ARBA00022807"/>
    </source>
</evidence>
<keyword evidence="2 9" id="KW-0812">Transmembrane</keyword>
<evidence type="ECO:0000256" key="1">
    <source>
        <dbReference type="ARBA" id="ARBA00004651"/>
    </source>
</evidence>
<evidence type="ECO:0000313" key="13">
    <source>
        <dbReference type="EMBL" id="NEZ59406.1"/>
    </source>
</evidence>
<comment type="subcellular location">
    <subcellularLocation>
        <location evidence="1">Cell membrane</location>
        <topology evidence="1">Multi-pass membrane protein</topology>
    </subcellularLocation>
</comment>
<dbReference type="InterPro" id="IPR017871">
    <property type="entry name" value="ABC_transporter-like_CS"/>
</dbReference>
<evidence type="ECO:0000259" key="11">
    <source>
        <dbReference type="PROSITE" id="PS50929"/>
    </source>
</evidence>
<dbReference type="InterPro" id="IPR003439">
    <property type="entry name" value="ABC_transporter-like_ATP-bd"/>
</dbReference>
<feature type="domain" description="ABC transmembrane type-1" evidence="11">
    <location>
        <begin position="163"/>
        <end position="445"/>
    </location>
</feature>
<dbReference type="InterPro" id="IPR039421">
    <property type="entry name" value="Type_1_exporter"/>
</dbReference>
<dbReference type="RefSeq" id="WP_163702344.1">
    <property type="nucleotide sequence ID" value="NZ_QXHD01000004.1"/>
</dbReference>
<dbReference type="PROSITE" id="PS50990">
    <property type="entry name" value="PEPTIDASE_C39"/>
    <property type="match status" value="1"/>
</dbReference>
<dbReference type="SMART" id="SM00382">
    <property type="entry name" value="AAA"/>
    <property type="match status" value="1"/>
</dbReference>
<feature type="transmembrane region" description="Helical" evidence="9">
    <location>
        <begin position="304"/>
        <end position="324"/>
    </location>
</feature>
<dbReference type="Pfam" id="PF03412">
    <property type="entry name" value="Peptidase_C39"/>
    <property type="match status" value="1"/>
</dbReference>
<dbReference type="GO" id="GO:0015421">
    <property type="term" value="F:ABC-type oligopeptide transporter activity"/>
    <property type="evidence" value="ECO:0007669"/>
    <property type="project" value="TreeGrafter"/>
</dbReference>
<evidence type="ECO:0000259" key="12">
    <source>
        <dbReference type="PROSITE" id="PS50990"/>
    </source>
</evidence>
<dbReference type="InterPro" id="IPR027417">
    <property type="entry name" value="P-loop_NTPase"/>
</dbReference>
<dbReference type="GO" id="GO:0005524">
    <property type="term" value="F:ATP binding"/>
    <property type="evidence" value="ECO:0007669"/>
    <property type="project" value="UniProtKB-KW"/>
</dbReference>
<feature type="transmembrane region" description="Helical" evidence="9">
    <location>
        <begin position="162"/>
        <end position="183"/>
    </location>
</feature>
<evidence type="ECO:0000256" key="2">
    <source>
        <dbReference type="ARBA" id="ARBA00022692"/>
    </source>
</evidence>
<proteinExistence type="predicted"/>
<comment type="caution">
    <text evidence="13">The sequence shown here is derived from an EMBL/GenBank/DDBJ whole genome shotgun (WGS) entry which is preliminary data.</text>
</comment>
<gene>
    <name evidence="13" type="ORF">DXZ20_27925</name>
</gene>
<feature type="transmembrane region" description="Helical" evidence="9">
    <location>
        <begin position="382"/>
        <end position="404"/>
    </location>
</feature>
<sequence>MKYSFVNQPREEDCGIACIAMIAKHYGQKLPLSHVRELVGTGQLGSSLLGLQQGAEALGFQARSGQATDDIFNRIHRLPLPAIIHWGRERWVVFYGKEQNKYVIADPSIGIRHLSADEIKRNWGDGAMLLLVPDEPFYRLSTDQPSRVIGVLQKLWPYRVSLIQILVYGLFIGFLSLIFPFLIQFITDDVLIAGDIHLLPRVALAALGFFIIKSLLNLVQVTLVANIFQRLELGITLEFGRKLLKLPLNYYETRRSGEFASRLKDISRINELIIDGAVQLPGLLFTASVSLGCMLFFYSYRLTAFSLLTAALMLGATLTLLPIFQIRIRRLLSLKAKNQAMLVEIFRGAMTLKTTTAQPQIWKEIQGRFGNLASKKADAVQLSFFTGQLATLTSGVGQIGIFWLGTSMVIKEELTLGQLLAFSIMSYSFLEFISFLVKFSDRFMEVKTSVQRFDDVIDVEDENPDDWLKPLAEIPSDGDITFKKVTFHYPGRFNLLETFSLSIPGGKFSALVGASGSGKSTIAKILAGLHPYQSGEVLVGPHNLRDLSSECVRQQIVLVSQTTHFWSRSILENFQLCAPKTTYNEIVAACRITGADSFIDQLPEGYLTVLGESGSNLSGGQLQRLAIARALALKPAVLILDESTSALDPFSEADLLQRLLVHRKGHTTVLISHRASVTRIADWVTVINNGEADIAGSPEYLLSQEGGHLQFLEGSSPYSSGGAKRLVASNTKTISDISSLPGRREN</sequence>
<keyword evidence="4" id="KW-0378">Hydrolase</keyword>
<dbReference type="Gene3D" id="3.40.50.300">
    <property type="entry name" value="P-loop containing nucleotide triphosphate hydrolases"/>
    <property type="match status" value="1"/>
</dbReference>
<organism evidence="13 14">
    <name type="scientific">Adonisia turfae CCMR0081</name>
    <dbReference type="NCBI Taxonomy" id="2292702"/>
    <lineage>
        <taxon>Bacteria</taxon>
        <taxon>Bacillati</taxon>
        <taxon>Cyanobacteriota</taxon>
        <taxon>Adonisia</taxon>
        <taxon>Adonisia turfae</taxon>
    </lineage>
</organism>
<dbReference type="PROSITE" id="PS00211">
    <property type="entry name" value="ABC_TRANSPORTER_1"/>
    <property type="match status" value="1"/>
</dbReference>
<keyword evidence="8 9" id="KW-0472">Membrane</keyword>
<feature type="domain" description="Peptidase C39" evidence="12">
    <location>
        <begin position="8"/>
        <end position="130"/>
    </location>
</feature>
<dbReference type="SUPFAM" id="SSF52540">
    <property type="entry name" value="P-loop containing nucleoside triphosphate hydrolases"/>
    <property type="match status" value="1"/>
</dbReference>
<dbReference type="Gene3D" id="1.20.1560.10">
    <property type="entry name" value="ABC transporter type 1, transmembrane domain"/>
    <property type="match status" value="1"/>
</dbReference>
<dbReference type="GO" id="GO:0005886">
    <property type="term" value="C:plasma membrane"/>
    <property type="evidence" value="ECO:0007669"/>
    <property type="project" value="UniProtKB-SubCell"/>
</dbReference>
<evidence type="ECO:0000256" key="4">
    <source>
        <dbReference type="ARBA" id="ARBA00022801"/>
    </source>
</evidence>
<evidence type="ECO:0000256" key="9">
    <source>
        <dbReference type="SAM" id="Phobius"/>
    </source>
</evidence>
<dbReference type="InterPro" id="IPR036640">
    <property type="entry name" value="ABC1_TM_sf"/>
</dbReference>
<dbReference type="CDD" id="cd02418">
    <property type="entry name" value="Peptidase_C39B"/>
    <property type="match status" value="1"/>
</dbReference>
<feature type="transmembrane region" description="Helical" evidence="9">
    <location>
        <begin position="416"/>
        <end position="437"/>
    </location>
</feature>
<feature type="transmembrane region" description="Helical" evidence="9">
    <location>
        <begin position="272"/>
        <end position="298"/>
    </location>
</feature>
<dbReference type="GO" id="GO:0006508">
    <property type="term" value="P:proteolysis"/>
    <property type="evidence" value="ECO:0007669"/>
    <property type="project" value="InterPro"/>
</dbReference>
<dbReference type="PROSITE" id="PS50893">
    <property type="entry name" value="ABC_TRANSPORTER_2"/>
    <property type="match status" value="1"/>
</dbReference>
<keyword evidence="5" id="KW-0788">Thiol protease</keyword>
<evidence type="ECO:0000256" key="8">
    <source>
        <dbReference type="ARBA" id="ARBA00023136"/>
    </source>
</evidence>
<protein>
    <submittedName>
        <fullName evidence="13">Peptidase domain-containing ABC transporter</fullName>
    </submittedName>
</protein>
<keyword evidence="7 9" id="KW-1133">Transmembrane helix</keyword>
<dbReference type="InterPro" id="IPR005074">
    <property type="entry name" value="Peptidase_C39"/>
</dbReference>
<dbReference type="PANTHER" id="PTHR43394:SF1">
    <property type="entry name" value="ATP-BINDING CASSETTE SUB-FAMILY B MEMBER 10, MITOCHONDRIAL"/>
    <property type="match status" value="1"/>
</dbReference>
<dbReference type="InterPro" id="IPR011527">
    <property type="entry name" value="ABC1_TM_dom"/>
</dbReference>
<evidence type="ECO:0000259" key="10">
    <source>
        <dbReference type="PROSITE" id="PS50893"/>
    </source>
</evidence>
<evidence type="ECO:0000256" key="6">
    <source>
        <dbReference type="ARBA" id="ARBA00022840"/>
    </source>
</evidence>
<keyword evidence="5" id="KW-0645">Protease</keyword>
<keyword evidence="6" id="KW-0067">ATP-binding</keyword>
<evidence type="ECO:0000313" key="14">
    <source>
        <dbReference type="Proteomes" id="UP000481033"/>
    </source>
</evidence>
<dbReference type="PROSITE" id="PS50929">
    <property type="entry name" value="ABC_TM1F"/>
    <property type="match status" value="1"/>
</dbReference>
<dbReference type="CDD" id="cd18570">
    <property type="entry name" value="ABC_6TM_PCAT1_LagD_like"/>
    <property type="match status" value="1"/>
</dbReference>
<evidence type="ECO:0000256" key="7">
    <source>
        <dbReference type="ARBA" id="ARBA00022989"/>
    </source>
</evidence>
<dbReference type="Gene3D" id="3.90.70.10">
    <property type="entry name" value="Cysteine proteinases"/>
    <property type="match status" value="1"/>
</dbReference>
<dbReference type="PANTHER" id="PTHR43394">
    <property type="entry name" value="ATP-DEPENDENT PERMEASE MDL1, MITOCHONDRIAL"/>
    <property type="match status" value="1"/>
</dbReference>
<name>A0A6M0RTB6_9CYAN</name>
<dbReference type="EMBL" id="QXHD01000004">
    <property type="protein sequence ID" value="NEZ59406.1"/>
    <property type="molecule type" value="Genomic_DNA"/>
</dbReference>
<dbReference type="Proteomes" id="UP000481033">
    <property type="component" value="Unassembled WGS sequence"/>
</dbReference>
<feature type="transmembrane region" description="Helical" evidence="9">
    <location>
        <begin position="203"/>
        <end position="228"/>
    </location>
</feature>
<dbReference type="GO" id="GO:0008234">
    <property type="term" value="F:cysteine-type peptidase activity"/>
    <property type="evidence" value="ECO:0007669"/>
    <property type="project" value="UniProtKB-KW"/>
</dbReference>
<keyword evidence="3" id="KW-0547">Nucleotide-binding</keyword>
<accession>A0A6M0RTB6</accession>
<dbReference type="Pfam" id="PF00664">
    <property type="entry name" value="ABC_membrane"/>
    <property type="match status" value="1"/>
</dbReference>
<keyword evidence="14" id="KW-1185">Reference proteome</keyword>